<dbReference type="EMBL" id="QYBC01000002">
    <property type="protein sequence ID" value="RYB07280.1"/>
    <property type="molecule type" value="Genomic_DNA"/>
</dbReference>
<sequence length="253" mass="25919">MPWAAIGAGTAALAAWEIAVRVLGTPAYVLPAPSRVAVTLVKDAPLLWRDALVTGGEMLGGLALGSLAGVAVALLMAQSRLLERALGPLLVVAQALPVFAIAPLLVVWFGFGVASKLAMAGLIIFFPVSTSLFEGLRRTDPGLIDLARLNGASRRDTLVLIRLPAALPALGAGLRVAAAVAPLGAVVGEWVGSSSGLGLVMLHANARMQTDTVFAGLAILVVFSLALWAAVGALTRRLAFWAPDTLAITPGDP</sequence>
<comment type="subcellular location">
    <subcellularLocation>
        <location evidence="1 7">Cell membrane</location>
        <topology evidence="1 7">Multi-pass membrane protein</topology>
    </subcellularLocation>
</comment>
<feature type="transmembrane region" description="Helical" evidence="7">
    <location>
        <begin position="157"/>
        <end position="177"/>
    </location>
</feature>
<feature type="transmembrane region" description="Helical" evidence="7">
    <location>
        <begin position="214"/>
        <end position="234"/>
    </location>
</feature>
<evidence type="ECO:0000256" key="3">
    <source>
        <dbReference type="ARBA" id="ARBA00022475"/>
    </source>
</evidence>
<dbReference type="PANTHER" id="PTHR30151:SF20">
    <property type="entry name" value="ABC TRANSPORTER PERMEASE PROTEIN HI_0355-RELATED"/>
    <property type="match status" value="1"/>
</dbReference>
<evidence type="ECO:0000256" key="6">
    <source>
        <dbReference type="ARBA" id="ARBA00023136"/>
    </source>
</evidence>
<protein>
    <submittedName>
        <fullName evidence="9">ABC transporter permease</fullName>
    </submittedName>
</protein>
<comment type="caution">
    <text evidence="9">The sequence shown here is derived from an EMBL/GenBank/DDBJ whole genome shotgun (WGS) entry which is preliminary data.</text>
</comment>
<keyword evidence="5 7" id="KW-1133">Transmembrane helix</keyword>
<comment type="similarity">
    <text evidence="7">Belongs to the binding-protein-dependent transport system permease family.</text>
</comment>
<dbReference type="InterPro" id="IPR000515">
    <property type="entry name" value="MetI-like"/>
</dbReference>
<dbReference type="GO" id="GO:0055085">
    <property type="term" value="P:transmembrane transport"/>
    <property type="evidence" value="ECO:0007669"/>
    <property type="project" value="InterPro"/>
</dbReference>
<feature type="transmembrane region" description="Helical" evidence="7">
    <location>
        <begin position="117"/>
        <end position="136"/>
    </location>
</feature>
<dbReference type="OrthoDB" id="9786495at2"/>
<evidence type="ECO:0000256" key="1">
    <source>
        <dbReference type="ARBA" id="ARBA00004651"/>
    </source>
</evidence>
<feature type="transmembrane region" description="Helical" evidence="7">
    <location>
        <begin position="58"/>
        <end position="77"/>
    </location>
</feature>
<evidence type="ECO:0000256" key="2">
    <source>
        <dbReference type="ARBA" id="ARBA00022448"/>
    </source>
</evidence>
<feature type="domain" description="ABC transmembrane type-1" evidence="8">
    <location>
        <begin position="47"/>
        <end position="231"/>
    </location>
</feature>
<reference evidence="9 10" key="1">
    <citation type="submission" date="2018-09" db="EMBL/GenBank/DDBJ databases">
        <authorList>
            <person name="Grouzdev D.S."/>
            <person name="Krutkina M.S."/>
        </authorList>
    </citation>
    <scope>NUCLEOTIDE SEQUENCE [LARGE SCALE GENOMIC DNA]</scope>
    <source>
        <strain evidence="9 10">RmlP001</strain>
    </source>
</reference>
<organism evidence="9 10">
    <name type="scientific">Lichenibacterium ramalinae</name>
    <dbReference type="NCBI Taxonomy" id="2316527"/>
    <lineage>
        <taxon>Bacteria</taxon>
        <taxon>Pseudomonadati</taxon>
        <taxon>Pseudomonadota</taxon>
        <taxon>Alphaproteobacteria</taxon>
        <taxon>Hyphomicrobiales</taxon>
        <taxon>Lichenihabitantaceae</taxon>
        <taxon>Lichenibacterium</taxon>
    </lineage>
</organism>
<dbReference type="AlphaFoldDB" id="A0A4Q2RJ16"/>
<keyword evidence="6 7" id="KW-0472">Membrane</keyword>
<evidence type="ECO:0000256" key="4">
    <source>
        <dbReference type="ARBA" id="ARBA00022692"/>
    </source>
</evidence>
<dbReference type="GO" id="GO:0005886">
    <property type="term" value="C:plasma membrane"/>
    <property type="evidence" value="ECO:0007669"/>
    <property type="project" value="UniProtKB-SubCell"/>
</dbReference>
<keyword evidence="10" id="KW-1185">Reference proteome</keyword>
<feature type="transmembrane region" description="Helical" evidence="7">
    <location>
        <begin position="183"/>
        <end position="202"/>
    </location>
</feature>
<evidence type="ECO:0000256" key="7">
    <source>
        <dbReference type="RuleBase" id="RU363032"/>
    </source>
</evidence>
<reference evidence="9 10" key="2">
    <citation type="submission" date="2019-02" db="EMBL/GenBank/DDBJ databases">
        <title>'Lichenibacterium ramalinii' gen. nov. sp. nov., 'Lichenibacterium minor' gen. nov. sp. nov.</title>
        <authorList>
            <person name="Pankratov T."/>
        </authorList>
    </citation>
    <scope>NUCLEOTIDE SEQUENCE [LARGE SCALE GENOMIC DNA]</scope>
    <source>
        <strain evidence="9 10">RmlP001</strain>
    </source>
</reference>
<dbReference type="InterPro" id="IPR035906">
    <property type="entry name" value="MetI-like_sf"/>
</dbReference>
<dbReference type="Gene3D" id="1.10.3720.10">
    <property type="entry name" value="MetI-like"/>
    <property type="match status" value="1"/>
</dbReference>
<keyword evidence="2 7" id="KW-0813">Transport</keyword>
<dbReference type="PROSITE" id="PS50928">
    <property type="entry name" value="ABC_TM1"/>
    <property type="match status" value="1"/>
</dbReference>
<dbReference type="PANTHER" id="PTHR30151">
    <property type="entry name" value="ALKANE SULFONATE ABC TRANSPORTER-RELATED, MEMBRANE SUBUNIT"/>
    <property type="match status" value="1"/>
</dbReference>
<proteinExistence type="inferred from homology"/>
<dbReference type="CDD" id="cd06261">
    <property type="entry name" value="TM_PBP2"/>
    <property type="match status" value="1"/>
</dbReference>
<keyword evidence="3" id="KW-1003">Cell membrane</keyword>
<evidence type="ECO:0000313" key="9">
    <source>
        <dbReference type="EMBL" id="RYB07280.1"/>
    </source>
</evidence>
<name>A0A4Q2RJ16_9HYPH</name>
<accession>A0A4Q2RJ16</accession>
<dbReference type="SUPFAM" id="SSF161098">
    <property type="entry name" value="MetI-like"/>
    <property type="match status" value="1"/>
</dbReference>
<gene>
    <name evidence="9" type="ORF">D3272_02545</name>
</gene>
<evidence type="ECO:0000313" key="10">
    <source>
        <dbReference type="Proteomes" id="UP000289411"/>
    </source>
</evidence>
<evidence type="ECO:0000256" key="5">
    <source>
        <dbReference type="ARBA" id="ARBA00022989"/>
    </source>
</evidence>
<evidence type="ECO:0000259" key="8">
    <source>
        <dbReference type="PROSITE" id="PS50928"/>
    </source>
</evidence>
<dbReference type="Pfam" id="PF00528">
    <property type="entry name" value="BPD_transp_1"/>
    <property type="match status" value="1"/>
</dbReference>
<feature type="transmembrane region" description="Helical" evidence="7">
    <location>
        <begin position="89"/>
        <end position="111"/>
    </location>
</feature>
<dbReference type="Proteomes" id="UP000289411">
    <property type="component" value="Unassembled WGS sequence"/>
</dbReference>
<keyword evidence="4 7" id="KW-0812">Transmembrane</keyword>